<accession>X1QUG4</accession>
<evidence type="ECO:0000256" key="1">
    <source>
        <dbReference type="ARBA" id="ARBA00010396"/>
    </source>
</evidence>
<dbReference type="SUPFAM" id="SSF81799">
    <property type="entry name" value="Putative methyltransferase TM0872, insert domain"/>
    <property type="match status" value="1"/>
</dbReference>
<feature type="non-terminal residue" evidence="5">
    <location>
        <position position="139"/>
    </location>
</feature>
<dbReference type="Gene3D" id="3.40.50.150">
    <property type="entry name" value="Vaccinia Virus protein VP39"/>
    <property type="match status" value="1"/>
</dbReference>
<reference evidence="5" key="1">
    <citation type="journal article" date="2014" name="Front. Microbiol.">
        <title>High frequency of phylogenetically diverse reductive dehalogenase-homologous genes in deep subseafloor sedimentary metagenomes.</title>
        <authorList>
            <person name="Kawai M."/>
            <person name="Futagami T."/>
            <person name="Toyoda A."/>
            <person name="Takaki Y."/>
            <person name="Nishi S."/>
            <person name="Hori S."/>
            <person name="Arai W."/>
            <person name="Tsubouchi T."/>
            <person name="Morono Y."/>
            <person name="Uchiyama I."/>
            <person name="Ito T."/>
            <person name="Fujiyama A."/>
            <person name="Inagaki F."/>
            <person name="Takami H."/>
        </authorList>
    </citation>
    <scope>NUCLEOTIDE SEQUENCE</scope>
    <source>
        <strain evidence="5">Expedition CK06-06</strain>
    </source>
</reference>
<sequence>TPWHIPVMVGEVKDILRLRRGSIIIDNTIGGAGHAEAIIKAIAPEGILIGIDKDKLALRAAKNRLSKYKANFKLVHGNFKDVLYIAKELDLSIISGALYDLGLSWTHVDDPKRGFSYTKDGPLDMRMDTSQKLTARAVI</sequence>
<evidence type="ECO:0000256" key="2">
    <source>
        <dbReference type="ARBA" id="ARBA00022603"/>
    </source>
</evidence>
<organism evidence="5">
    <name type="scientific">marine sediment metagenome</name>
    <dbReference type="NCBI Taxonomy" id="412755"/>
    <lineage>
        <taxon>unclassified sequences</taxon>
        <taxon>metagenomes</taxon>
        <taxon>ecological metagenomes</taxon>
    </lineage>
</organism>
<evidence type="ECO:0000256" key="3">
    <source>
        <dbReference type="ARBA" id="ARBA00022679"/>
    </source>
</evidence>
<dbReference type="AlphaFoldDB" id="X1QUG4"/>
<dbReference type="PANTHER" id="PTHR11265">
    <property type="entry name" value="S-ADENOSYL-METHYLTRANSFERASE MRAW"/>
    <property type="match status" value="1"/>
</dbReference>
<dbReference type="EMBL" id="BARV01041842">
    <property type="protein sequence ID" value="GAI54530.1"/>
    <property type="molecule type" value="Genomic_DNA"/>
</dbReference>
<dbReference type="GO" id="GO:0070475">
    <property type="term" value="P:rRNA base methylation"/>
    <property type="evidence" value="ECO:0007669"/>
    <property type="project" value="TreeGrafter"/>
</dbReference>
<name>X1QUG4_9ZZZZ</name>
<dbReference type="SUPFAM" id="SSF53335">
    <property type="entry name" value="S-adenosyl-L-methionine-dependent methyltransferases"/>
    <property type="match status" value="1"/>
</dbReference>
<gene>
    <name evidence="5" type="ORF">S06H3_63167</name>
</gene>
<comment type="similarity">
    <text evidence="1">Belongs to the methyltransferase superfamily. RsmH family.</text>
</comment>
<dbReference type="InterPro" id="IPR002903">
    <property type="entry name" value="RsmH"/>
</dbReference>
<keyword evidence="2" id="KW-0489">Methyltransferase</keyword>
<dbReference type="InterPro" id="IPR029063">
    <property type="entry name" value="SAM-dependent_MTases_sf"/>
</dbReference>
<feature type="non-terminal residue" evidence="5">
    <location>
        <position position="1"/>
    </location>
</feature>
<evidence type="ECO:0000256" key="4">
    <source>
        <dbReference type="ARBA" id="ARBA00022691"/>
    </source>
</evidence>
<dbReference type="GO" id="GO:0071424">
    <property type="term" value="F:rRNA (cytosine-N4-)-methyltransferase activity"/>
    <property type="evidence" value="ECO:0007669"/>
    <property type="project" value="TreeGrafter"/>
</dbReference>
<keyword evidence="3" id="KW-0808">Transferase</keyword>
<comment type="caution">
    <text evidence="5">The sequence shown here is derived from an EMBL/GenBank/DDBJ whole genome shotgun (WGS) entry which is preliminary data.</text>
</comment>
<evidence type="ECO:0008006" key="6">
    <source>
        <dbReference type="Google" id="ProtNLM"/>
    </source>
</evidence>
<protein>
    <recommendedName>
        <fullName evidence="6">16S rRNA (Cytosine(1402)-N(4))-methyltransferase</fullName>
    </recommendedName>
</protein>
<dbReference type="Pfam" id="PF01795">
    <property type="entry name" value="Methyltransf_5"/>
    <property type="match status" value="1"/>
</dbReference>
<dbReference type="PANTHER" id="PTHR11265:SF0">
    <property type="entry name" value="12S RRNA N4-METHYLCYTIDINE METHYLTRANSFERASE"/>
    <property type="match status" value="1"/>
</dbReference>
<proteinExistence type="inferred from homology"/>
<keyword evidence="4" id="KW-0949">S-adenosyl-L-methionine</keyword>
<dbReference type="InterPro" id="IPR023397">
    <property type="entry name" value="SAM-dep_MeTrfase_MraW_recog"/>
</dbReference>
<evidence type="ECO:0000313" key="5">
    <source>
        <dbReference type="EMBL" id="GAI54530.1"/>
    </source>
</evidence>